<organism evidence="2 3">
    <name type="scientific">Fredinandcohnia salidurans</name>
    <dbReference type="NCBI Taxonomy" id="2595041"/>
    <lineage>
        <taxon>Bacteria</taxon>
        <taxon>Bacillati</taxon>
        <taxon>Bacillota</taxon>
        <taxon>Bacilli</taxon>
        <taxon>Bacillales</taxon>
        <taxon>Bacillaceae</taxon>
        <taxon>Fredinandcohnia</taxon>
    </lineage>
</organism>
<accession>A0ABW4MMK6</accession>
<keyword evidence="3" id="KW-1185">Reference proteome</keyword>
<dbReference type="RefSeq" id="WP_388037898.1">
    <property type="nucleotide sequence ID" value="NZ_JBHUEK010000017.1"/>
</dbReference>
<reference evidence="3" key="1">
    <citation type="journal article" date="2019" name="Int. J. Syst. Evol. Microbiol.">
        <title>The Global Catalogue of Microorganisms (GCM) 10K type strain sequencing project: providing services to taxonomists for standard genome sequencing and annotation.</title>
        <authorList>
            <consortium name="The Broad Institute Genomics Platform"/>
            <consortium name="The Broad Institute Genome Sequencing Center for Infectious Disease"/>
            <person name="Wu L."/>
            <person name="Ma J."/>
        </authorList>
    </citation>
    <scope>NUCLEOTIDE SEQUENCE [LARGE SCALE GENOMIC DNA]</scope>
    <source>
        <strain evidence="3">CCUG 15531</strain>
    </source>
</reference>
<feature type="signal peptide" evidence="1">
    <location>
        <begin position="1"/>
        <end position="26"/>
    </location>
</feature>
<keyword evidence="1" id="KW-0732">Signal</keyword>
<dbReference type="EMBL" id="JBHUEK010000017">
    <property type="protein sequence ID" value="MFD1779115.1"/>
    <property type="molecule type" value="Genomic_DNA"/>
</dbReference>
<evidence type="ECO:0000313" key="2">
    <source>
        <dbReference type="EMBL" id="MFD1779115.1"/>
    </source>
</evidence>
<dbReference type="Proteomes" id="UP001597227">
    <property type="component" value="Unassembled WGS sequence"/>
</dbReference>
<evidence type="ECO:0000256" key="1">
    <source>
        <dbReference type="SAM" id="SignalP"/>
    </source>
</evidence>
<dbReference type="PROSITE" id="PS51257">
    <property type="entry name" value="PROKAR_LIPOPROTEIN"/>
    <property type="match status" value="1"/>
</dbReference>
<proteinExistence type="predicted"/>
<gene>
    <name evidence="2" type="ORF">ACFSFW_10590</name>
</gene>
<name>A0ABW4MMK6_9BACI</name>
<protein>
    <recommendedName>
        <fullName evidence="4">Lipoprotein</fullName>
    </recommendedName>
</protein>
<feature type="chain" id="PRO_5046204518" description="Lipoprotein" evidence="1">
    <location>
        <begin position="27"/>
        <end position="169"/>
    </location>
</feature>
<comment type="caution">
    <text evidence="2">The sequence shown here is derived from an EMBL/GenBank/DDBJ whole genome shotgun (WGS) entry which is preliminary data.</text>
</comment>
<sequence length="169" mass="19124">MKKTKFFLGVIALLMVLLTGCSSDFGKVIVSEKNEPSDINEIGSRPNESPNIKSLVYRVTSETQLKKAWDYFNMEEKLPKVEFDRYDYYFVSISESGTCPFKLKDTTVNDYKTEINFYFKGKGGNCTADATPKTFVIEVDNTTAKGLESASIIYLTGNSELRTTEKIRE</sequence>
<evidence type="ECO:0008006" key="4">
    <source>
        <dbReference type="Google" id="ProtNLM"/>
    </source>
</evidence>
<evidence type="ECO:0000313" key="3">
    <source>
        <dbReference type="Proteomes" id="UP001597227"/>
    </source>
</evidence>